<keyword evidence="2" id="KW-0805">Transcription regulation</keyword>
<organism evidence="6 7">
    <name type="scientific">Georgenia deserti</name>
    <dbReference type="NCBI Taxonomy" id="2093781"/>
    <lineage>
        <taxon>Bacteria</taxon>
        <taxon>Bacillati</taxon>
        <taxon>Actinomycetota</taxon>
        <taxon>Actinomycetes</taxon>
        <taxon>Micrococcales</taxon>
        <taxon>Bogoriellaceae</taxon>
        <taxon>Georgenia</taxon>
    </lineage>
</organism>
<dbReference type="PROSITE" id="PS50931">
    <property type="entry name" value="HTH_LYSR"/>
    <property type="match status" value="1"/>
</dbReference>
<dbReference type="InterPro" id="IPR036388">
    <property type="entry name" value="WH-like_DNA-bd_sf"/>
</dbReference>
<dbReference type="Gene3D" id="1.10.10.10">
    <property type="entry name" value="Winged helix-like DNA-binding domain superfamily/Winged helix DNA-binding domain"/>
    <property type="match status" value="1"/>
</dbReference>
<evidence type="ECO:0000256" key="1">
    <source>
        <dbReference type="ARBA" id="ARBA00009437"/>
    </source>
</evidence>
<gene>
    <name evidence="6" type="ORF">ACFSE6_07875</name>
</gene>
<keyword evidence="3" id="KW-0238">DNA-binding</keyword>
<dbReference type="Gene3D" id="3.40.190.10">
    <property type="entry name" value="Periplasmic binding protein-like II"/>
    <property type="match status" value="2"/>
</dbReference>
<protein>
    <submittedName>
        <fullName evidence="6">LysR family transcriptional regulator</fullName>
    </submittedName>
</protein>
<evidence type="ECO:0000313" key="6">
    <source>
        <dbReference type="EMBL" id="MFD1717748.1"/>
    </source>
</evidence>
<dbReference type="InterPro" id="IPR036390">
    <property type="entry name" value="WH_DNA-bd_sf"/>
</dbReference>
<dbReference type="Pfam" id="PF03466">
    <property type="entry name" value="LysR_substrate"/>
    <property type="match status" value="1"/>
</dbReference>
<dbReference type="PANTHER" id="PTHR30346">
    <property type="entry name" value="TRANSCRIPTIONAL DUAL REGULATOR HCAR-RELATED"/>
    <property type="match status" value="1"/>
</dbReference>
<dbReference type="RefSeq" id="WP_388004654.1">
    <property type="nucleotide sequence ID" value="NZ_JBHUEE010000003.1"/>
</dbReference>
<dbReference type="InterPro" id="IPR000847">
    <property type="entry name" value="LysR_HTH_N"/>
</dbReference>
<keyword evidence="7" id="KW-1185">Reference proteome</keyword>
<evidence type="ECO:0000259" key="5">
    <source>
        <dbReference type="PROSITE" id="PS50931"/>
    </source>
</evidence>
<reference evidence="7" key="1">
    <citation type="journal article" date="2019" name="Int. J. Syst. Evol. Microbiol.">
        <title>The Global Catalogue of Microorganisms (GCM) 10K type strain sequencing project: providing services to taxonomists for standard genome sequencing and annotation.</title>
        <authorList>
            <consortium name="The Broad Institute Genomics Platform"/>
            <consortium name="The Broad Institute Genome Sequencing Center for Infectious Disease"/>
            <person name="Wu L."/>
            <person name="Ma J."/>
        </authorList>
    </citation>
    <scope>NUCLEOTIDE SEQUENCE [LARGE SCALE GENOMIC DNA]</scope>
    <source>
        <strain evidence="7">JCM 17130</strain>
    </source>
</reference>
<comment type="similarity">
    <text evidence="1">Belongs to the LysR transcriptional regulatory family.</text>
</comment>
<name>A0ABW4L4H6_9MICO</name>
<dbReference type="InterPro" id="IPR005119">
    <property type="entry name" value="LysR_subst-bd"/>
</dbReference>
<evidence type="ECO:0000256" key="3">
    <source>
        <dbReference type="ARBA" id="ARBA00023125"/>
    </source>
</evidence>
<dbReference type="SUPFAM" id="SSF53850">
    <property type="entry name" value="Periplasmic binding protein-like II"/>
    <property type="match status" value="1"/>
</dbReference>
<dbReference type="EMBL" id="JBHUEE010000003">
    <property type="protein sequence ID" value="MFD1717748.1"/>
    <property type="molecule type" value="Genomic_DNA"/>
</dbReference>
<feature type="domain" description="HTH lysR-type" evidence="5">
    <location>
        <begin position="9"/>
        <end position="61"/>
    </location>
</feature>
<evidence type="ECO:0000256" key="2">
    <source>
        <dbReference type="ARBA" id="ARBA00023015"/>
    </source>
</evidence>
<proteinExistence type="inferred from homology"/>
<evidence type="ECO:0000256" key="4">
    <source>
        <dbReference type="ARBA" id="ARBA00023163"/>
    </source>
</evidence>
<accession>A0ABW4L4H6</accession>
<evidence type="ECO:0000313" key="7">
    <source>
        <dbReference type="Proteomes" id="UP001597277"/>
    </source>
</evidence>
<dbReference type="SUPFAM" id="SSF46785">
    <property type="entry name" value="Winged helix' DNA-binding domain"/>
    <property type="match status" value="1"/>
</dbReference>
<dbReference type="Proteomes" id="UP001597277">
    <property type="component" value="Unassembled WGS sequence"/>
</dbReference>
<comment type="caution">
    <text evidence="6">The sequence shown here is derived from an EMBL/GenBank/DDBJ whole genome shotgun (WGS) entry which is preliminary data.</text>
</comment>
<dbReference type="Pfam" id="PF00126">
    <property type="entry name" value="HTH_1"/>
    <property type="match status" value="1"/>
</dbReference>
<keyword evidence="4" id="KW-0804">Transcription</keyword>
<sequence>MAEFTHTGLRVVHAVAGTGSFTAAADLLGYTQSAISRQVAAAEAAAGAALFVRGARGVTTTRAGEIVAHRAAAVLTELDAVSRDLAGLSDRLAGRVVVGAFPTATWALVPRTLAALREDHPALNVELRDASTPTLLRQLRAGRIDVAVVALGSGLPEYDLDGLRTERLPENPLLVAVAAGHRLAAREHVPVSDLSGEPWIAGSGLKGEPQFGPWPTLADPRVMHTARDWHTRLGLVAAGLGVTTIPGIAAPLLPRNIVPVQVEDPSWLGRVTVVATRPERPASVDAVTARLRRVAADLREDTAGATDGRITR</sequence>
<dbReference type="PANTHER" id="PTHR30346:SF29">
    <property type="entry name" value="LYSR SUBSTRATE-BINDING"/>
    <property type="match status" value="1"/>
</dbReference>